<dbReference type="PANTHER" id="PTHR12785">
    <property type="entry name" value="SPLICING FACTOR 3B"/>
    <property type="match status" value="1"/>
</dbReference>
<dbReference type="Pfam" id="PF04037">
    <property type="entry name" value="DUF382"/>
    <property type="match status" value="1"/>
</dbReference>
<dbReference type="Gramene" id="PRQ36614">
    <property type="protein sequence ID" value="PRQ36614"/>
    <property type="gene ID" value="RchiOBHm_Chr4g0393571"/>
</dbReference>
<reference evidence="4 5" key="1">
    <citation type="journal article" date="2018" name="Nat. Genet.">
        <title>The Rosa genome provides new insights in the design of modern roses.</title>
        <authorList>
            <person name="Bendahmane M."/>
        </authorList>
    </citation>
    <scope>NUCLEOTIDE SEQUENCE [LARGE SCALE GENOMIC DNA]</scope>
    <source>
        <strain evidence="5">cv. Old Blush</strain>
    </source>
</reference>
<keyword evidence="1" id="KW-0732">Signal</keyword>
<dbReference type="InterPro" id="IPR006568">
    <property type="entry name" value="PSP_pro-rich"/>
</dbReference>
<dbReference type="EMBL" id="PDCK01000042">
    <property type="protein sequence ID" value="PRQ36614.1"/>
    <property type="molecule type" value="Genomic_DNA"/>
</dbReference>
<dbReference type="InterPro" id="IPR007180">
    <property type="entry name" value="DUF382"/>
</dbReference>
<proteinExistence type="predicted"/>
<evidence type="ECO:0000259" key="3">
    <source>
        <dbReference type="Pfam" id="PF04046"/>
    </source>
</evidence>
<evidence type="ECO:0000313" key="4">
    <source>
        <dbReference type="EMBL" id="PRQ36614.1"/>
    </source>
</evidence>
<dbReference type="Pfam" id="PF04046">
    <property type="entry name" value="PSP"/>
    <property type="match status" value="1"/>
</dbReference>
<feature type="domain" description="PSP proline-rich" evidence="3">
    <location>
        <begin position="61"/>
        <end position="88"/>
    </location>
</feature>
<evidence type="ECO:0000313" key="5">
    <source>
        <dbReference type="Proteomes" id="UP000238479"/>
    </source>
</evidence>
<protein>
    <submittedName>
        <fullName evidence="4">Putative PSP, proline-rich</fullName>
    </submittedName>
</protein>
<dbReference type="STRING" id="74649.A0A2P6QR03"/>
<evidence type="ECO:0000256" key="1">
    <source>
        <dbReference type="SAM" id="SignalP"/>
    </source>
</evidence>
<accession>A0A2P6QR03</accession>
<organism evidence="4 5">
    <name type="scientific">Rosa chinensis</name>
    <name type="common">China rose</name>
    <dbReference type="NCBI Taxonomy" id="74649"/>
    <lineage>
        <taxon>Eukaryota</taxon>
        <taxon>Viridiplantae</taxon>
        <taxon>Streptophyta</taxon>
        <taxon>Embryophyta</taxon>
        <taxon>Tracheophyta</taxon>
        <taxon>Spermatophyta</taxon>
        <taxon>Magnoliopsida</taxon>
        <taxon>eudicotyledons</taxon>
        <taxon>Gunneridae</taxon>
        <taxon>Pentapetalae</taxon>
        <taxon>rosids</taxon>
        <taxon>fabids</taxon>
        <taxon>Rosales</taxon>
        <taxon>Rosaceae</taxon>
        <taxon>Rosoideae</taxon>
        <taxon>Rosoideae incertae sedis</taxon>
        <taxon>Rosa</taxon>
    </lineage>
</organism>
<dbReference type="GO" id="GO:0005634">
    <property type="term" value="C:nucleus"/>
    <property type="evidence" value="ECO:0007669"/>
    <property type="project" value="InterPro"/>
</dbReference>
<dbReference type="Proteomes" id="UP000238479">
    <property type="component" value="Chromosome 4"/>
</dbReference>
<keyword evidence="5" id="KW-1185">Reference proteome</keyword>
<feature type="signal peptide" evidence="1">
    <location>
        <begin position="1"/>
        <end position="17"/>
    </location>
</feature>
<gene>
    <name evidence="4" type="ORF">RchiOBHm_Chr4g0393571</name>
</gene>
<feature type="domain" description="DUF382" evidence="2">
    <location>
        <begin position="25"/>
        <end position="55"/>
    </location>
</feature>
<evidence type="ECO:0000259" key="2">
    <source>
        <dbReference type="Pfam" id="PF04037"/>
    </source>
</evidence>
<feature type="chain" id="PRO_5015130909" evidence="1">
    <location>
        <begin position="18"/>
        <end position="134"/>
    </location>
</feature>
<comment type="caution">
    <text evidence="4">The sequence shown here is derived from an EMBL/GenBank/DDBJ whole genome shotgun (WGS) entry which is preliminary data.</text>
</comment>
<dbReference type="InterPro" id="IPR052584">
    <property type="entry name" value="U2_snRNP_Complex_Component"/>
</dbReference>
<dbReference type="AlphaFoldDB" id="A0A2P6QR03"/>
<dbReference type="PANTHER" id="PTHR12785:SF6">
    <property type="entry name" value="SPLICING FACTOR 3B SUBUNIT 2"/>
    <property type="match status" value="1"/>
</dbReference>
<name>A0A2P6QR03_ROSCH</name>
<sequence>MLFRRLCFRFCFHFCCGNVEPGRTSIEKEDSKKLKQKQQECMQPKMGKMDIDYQVKLREKKPGMLSHELKEGLGVPDGAPPPWLINIQYGQPLYGNMFGVQQQDQPNYENEKNFLCKMQEMGGKSNKRTSSFRV</sequence>